<sequence length="216" mass="22071">MITESSANGSAAATSASGSSAAASILSSADGLSKSAAQSQAYANSAAGEEQVTPAARVQALVASVSGNTGGEALPAGCLDEKIDLELGKTVSPVLAVVSSPYGYREHPIDGKEKFHYGVDLAADLGTTVKAFADGVVDYVGKSPIYGNYLQLKHANGITSFYAHLSKVCVTDGQKVSAGEKIALSGQTGEVTGPHLHFELRCNGIYLNPADYISTL</sequence>
<reference evidence="2" key="1">
    <citation type="submission" date="2019-08" db="EMBL/GenBank/DDBJ databases">
        <authorList>
            <person name="Kucharzyk K."/>
            <person name="Murdoch R.W."/>
            <person name="Higgins S."/>
            <person name="Loffler F."/>
        </authorList>
    </citation>
    <scope>NUCLEOTIDE SEQUENCE</scope>
</reference>
<dbReference type="EMBL" id="VSSQ01003543">
    <property type="protein sequence ID" value="MPM21204.1"/>
    <property type="molecule type" value="Genomic_DNA"/>
</dbReference>
<dbReference type="Gene3D" id="2.70.70.10">
    <property type="entry name" value="Glucose Permease (Domain IIA)"/>
    <property type="match status" value="1"/>
</dbReference>
<gene>
    <name evidence="2" type="ORF">SDC9_67647</name>
</gene>
<comment type="caution">
    <text evidence="2">The sequence shown here is derived from an EMBL/GenBank/DDBJ whole genome shotgun (WGS) entry which is preliminary data.</text>
</comment>
<dbReference type="GO" id="GO:0004222">
    <property type="term" value="F:metalloendopeptidase activity"/>
    <property type="evidence" value="ECO:0007669"/>
    <property type="project" value="TreeGrafter"/>
</dbReference>
<dbReference type="PANTHER" id="PTHR21666:SF270">
    <property type="entry name" value="MUREIN HYDROLASE ACTIVATOR ENVC"/>
    <property type="match status" value="1"/>
</dbReference>
<dbReference type="Pfam" id="PF01551">
    <property type="entry name" value="Peptidase_M23"/>
    <property type="match status" value="1"/>
</dbReference>
<evidence type="ECO:0000313" key="2">
    <source>
        <dbReference type="EMBL" id="MPM21204.1"/>
    </source>
</evidence>
<dbReference type="CDD" id="cd12797">
    <property type="entry name" value="M23_peptidase"/>
    <property type="match status" value="1"/>
</dbReference>
<organism evidence="2">
    <name type="scientific">bioreactor metagenome</name>
    <dbReference type="NCBI Taxonomy" id="1076179"/>
    <lineage>
        <taxon>unclassified sequences</taxon>
        <taxon>metagenomes</taxon>
        <taxon>ecological metagenomes</taxon>
    </lineage>
</organism>
<proteinExistence type="predicted"/>
<accession>A0A644Y4W2</accession>
<evidence type="ECO:0000259" key="1">
    <source>
        <dbReference type="Pfam" id="PF01551"/>
    </source>
</evidence>
<dbReference type="InterPro" id="IPR016047">
    <property type="entry name" value="M23ase_b-sheet_dom"/>
</dbReference>
<feature type="domain" description="M23ase beta-sheet core" evidence="1">
    <location>
        <begin position="114"/>
        <end position="209"/>
    </location>
</feature>
<dbReference type="PANTHER" id="PTHR21666">
    <property type="entry name" value="PEPTIDASE-RELATED"/>
    <property type="match status" value="1"/>
</dbReference>
<protein>
    <recommendedName>
        <fullName evidence="1">M23ase beta-sheet core domain-containing protein</fullName>
    </recommendedName>
</protein>
<dbReference type="InterPro" id="IPR011055">
    <property type="entry name" value="Dup_hybrid_motif"/>
</dbReference>
<dbReference type="InterPro" id="IPR050570">
    <property type="entry name" value="Cell_wall_metabolism_enzyme"/>
</dbReference>
<name>A0A644Y4W2_9ZZZZ</name>
<dbReference type="SUPFAM" id="SSF51261">
    <property type="entry name" value="Duplicated hybrid motif"/>
    <property type="match status" value="1"/>
</dbReference>
<dbReference type="AlphaFoldDB" id="A0A644Y4W2"/>